<sequence length="280" mass="33408">MKVEEKRRLIEFGCGKLSIRRQCELLDLHRSNYYYEPVKRSEDSLQIMRRIDEIFTECPFYGSRKIQEGLRREGFEIGRERVLAYMRQMGLRAIYPRVKTSRKHPEHKIYPYLLGDRQIDSPEQVWGTDITYIRLRQGFLYLVAIIDWFSRYVLSWRLSNSLDVSFCTEALQDALERGCPKVFNSDQGSQFTSNEFTGILISSGIEISMDGRGRVFDNIFTERLWRSVKYEEVYIKNYQVYKDAREGLSRYFLFYNNRRYHQSLGYKTPIEVHYGGYKGK</sequence>
<dbReference type="Proteomes" id="UP000722750">
    <property type="component" value="Unassembled WGS sequence"/>
</dbReference>
<protein>
    <submittedName>
        <fullName evidence="2">Transposase</fullName>
    </submittedName>
</protein>
<evidence type="ECO:0000313" key="2">
    <source>
        <dbReference type="EMBL" id="MBS1259225.1"/>
    </source>
</evidence>
<dbReference type="InterPro" id="IPR012337">
    <property type="entry name" value="RNaseH-like_sf"/>
</dbReference>
<accession>A0A941W777</accession>
<dbReference type="InterPro" id="IPR050900">
    <property type="entry name" value="Transposase_IS3/IS150/IS904"/>
</dbReference>
<evidence type="ECO:0000259" key="1">
    <source>
        <dbReference type="PROSITE" id="PS50994"/>
    </source>
</evidence>
<dbReference type="GO" id="GO:0003676">
    <property type="term" value="F:nucleic acid binding"/>
    <property type="evidence" value="ECO:0007669"/>
    <property type="project" value="InterPro"/>
</dbReference>
<comment type="caution">
    <text evidence="2">The sequence shown here is derived from an EMBL/GenBank/DDBJ whole genome shotgun (WGS) entry which is preliminary data.</text>
</comment>
<dbReference type="Pfam" id="PF00665">
    <property type="entry name" value="rve"/>
    <property type="match status" value="1"/>
</dbReference>
<evidence type="ECO:0000313" key="3">
    <source>
        <dbReference type="Proteomes" id="UP000722750"/>
    </source>
</evidence>
<dbReference type="InterPro" id="IPR001584">
    <property type="entry name" value="Integrase_cat-core"/>
</dbReference>
<feature type="domain" description="Integrase catalytic" evidence="1">
    <location>
        <begin position="118"/>
        <end position="277"/>
    </location>
</feature>
<name>A0A941W777_9BACT</name>
<dbReference type="PANTHER" id="PTHR46889:SF7">
    <property type="entry name" value="TRANSPOSASE FOR INSERTION SEQUENCE ELEMENT IS904"/>
    <property type="match status" value="1"/>
</dbReference>
<dbReference type="InterPro" id="IPR025948">
    <property type="entry name" value="HTH-like_dom"/>
</dbReference>
<dbReference type="PANTHER" id="PTHR46889">
    <property type="entry name" value="TRANSPOSASE INSF FOR INSERTION SEQUENCE IS3B-RELATED"/>
    <property type="match status" value="1"/>
</dbReference>
<organism evidence="2 3">
    <name type="scientific">Candidatus Scalindua arabica</name>
    <dbReference type="NCBI Taxonomy" id="1127984"/>
    <lineage>
        <taxon>Bacteria</taxon>
        <taxon>Pseudomonadati</taxon>
        <taxon>Planctomycetota</taxon>
        <taxon>Candidatus Brocadiia</taxon>
        <taxon>Candidatus Brocadiales</taxon>
        <taxon>Candidatus Scalinduaceae</taxon>
        <taxon>Candidatus Scalindua</taxon>
    </lineage>
</organism>
<dbReference type="AlphaFoldDB" id="A0A941W777"/>
<dbReference type="InterPro" id="IPR048020">
    <property type="entry name" value="Transpos_IS3"/>
</dbReference>
<dbReference type="EMBL" id="JAANXD010000085">
    <property type="protein sequence ID" value="MBS1259225.1"/>
    <property type="molecule type" value="Genomic_DNA"/>
</dbReference>
<dbReference type="SUPFAM" id="SSF53098">
    <property type="entry name" value="Ribonuclease H-like"/>
    <property type="match status" value="1"/>
</dbReference>
<dbReference type="InterPro" id="IPR036397">
    <property type="entry name" value="RNaseH_sf"/>
</dbReference>
<reference evidence="2" key="1">
    <citation type="journal article" date="2021" name="ISME J.">
        <title>Fine-scale metabolic discontinuity in a stratified prokaryote microbiome of a Red Sea deep halocline.</title>
        <authorList>
            <person name="Michoud G."/>
            <person name="Ngugi D.K."/>
            <person name="Barozzi A."/>
            <person name="Merlino G."/>
            <person name="Calleja M.L."/>
            <person name="Delgado-Huertas A."/>
            <person name="Moran X.A.G."/>
            <person name="Daffonchio D."/>
        </authorList>
    </citation>
    <scope>NUCLEOTIDE SEQUENCE</scope>
    <source>
        <strain evidence="2">SuakinDeep_MAG55_1</strain>
    </source>
</reference>
<dbReference type="Pfam" id="PF13276">
    <property type="entry name" value="HTH_21"/>
    <property type="match status" value="1"/>
</dbReference>
<dbReference type="NCBIfam" id="NF033516">
    <property type="entry name" value="transpos_IS3"/>
    <property type="match status" value="1"/>
</dbReference>
<dbReference type="Gene3D" id="3.30.420.10">
    <property type="entry name" value="Ribonuclease H-like superfamily/Ribonuclease H"/>
    <property type="match status" value="1"/>
</dbReference>
<proteinExistence type="predicted"/>
<dbReference type="GO" id="GO:0015074">
    <property type="term" value="P:DNA integration"/>
    <property type="evidence" value="ECO:0007669"/>
    <property type="project" value="InterPro"/>
</dbReference>
<dbReference type="PROSITE" id="PS50994">
    <property type="entry name" value="INTEGRASE"/>
    <property type="match status" value="1"/>
</dbReference>
<gene>
    <name evidence="2" type="ORF">MAG551_02292</name>
</gene>